<evidence type="ECO:0000256" key="2">
    <source>
        <dbReference type="ARBA" id="ARBA00023125"/>
    </source>
</evidence>
<dbReference type="InterPro" id="IPR036390">
    <property type="entry name" value="WH_DNA-bd_sf"/>
</dbReference>
<keyword evidence="1" id="KW-0805">Transcription regulation</keyword>
<dbReference type="InterPro" id="IPR018490">
    <property type="entry name" value="cNMP-bd_dom_sf"/>
</dbReference>
<organism evidence="5 6">
    <name type="scientific">Butyricicoccus porcorum</name>
    <dbReference type="NCBI Taxonomy" id="1945634"/>
    <lineage>
        <taxon>Bacteria</taxon>
        <taxon>Bacillati</taxon>
        <taxon>Bacillota</taxon>
        <taxon>Clostridia</taxon>
        <taxon>Eubacteriales</taxon>
        <taxon>Butyricicoccaceae</taxon>
        <taxon>Butyricicoccus</taxon>
    </lineage>
</organism>
<dbReference type="AlphaFoldDB" id="A0A252F5L7"/>
<dbReference type="Pfam" id="PF13545">
    <property type="entry name" value="HTH_Crp_2"/>
    <property type="match status" value="1"/>
</dbReference>
<evidence type="ECO:0000259" key="4">
    <source>
        <dbReference type="Pfam" id="PF13545"/>
    </source>
</evidence>
<proteinExistence type="predicted"/>
<dbReference type="Gene3D" id="2.60.120.10">
    <property type="entry name" value="Jelly Rolls"/>
    <property type="match status" value="1"/>
</dbReference>
<dbReference type="SUPFAM" id="SSF51206">
    <property type="entry name" value="cAMP-binding domain-like"/>
    <property type="match status" value="1"/>
</dbReference>
<dbReference type="Proteomes" id="UP000194903">
    <property type="component" value="Unassembled WGS sequence"/>
</dbReference>
<evidence type="ECO:0000313" key="6">
    <source>
        <dbReference type="Proteomes" id="UP000194903"/>
    </source>
</evidence>
<name>A0A252F5L7_9FIRM</name>
<keyword evidence="3" id="KW-0804">Transcription</keyword>
<protein>
    <recommendedName>
        <fullName evidence="4">HTH crp-type domain-containing protein</fullName>
    </recommendedName>
</protein>
<keyword evidence="2" id="KW-0238">DNA-binding</keyword>
<dbReference type="RefSeq" id="WP_087018588.1">
    <property type="nucleotide sequence ID" value="NZ_NHOC01000004.1"/>
</dbReference>
<dbReference type="EMBL" id="NHOC01000004">
    <property type="protein sequence ID" value="OUM21054.1"/>
    <property type="molecule type" value="Genomic_DNA"/>
</dbReference>
<evidence type="ECO:0000256" key="1">
    <source>
        <dbReference type="ARBA" id="ARBA00023015"/>
    </source>
</evidence>
<comment type="caution">
    <text evidence="5">The sequence shown here is derived from an EMBL/GenBank/DDBJ whole genome shotgun (WGS) entry which is preliminary data.</text>
</comment>
<dbReference type="GO" id="GO:0003677">
    <property type="term" value="F:DNA binding"/>
    <property type="evidence" value="ECO:0007669"/>
    <property type="project" value="UniProtKB-KW"/>
</dbReference>
<accession>A0A252F5L7</accession>
<evidence type="ECO:0000256" key="3">
    <source>
        <dbReference type="ARBA" id="ARBA00023163"/>
    </source>
</evidence>
<dbReference type="GO" id="GO:0006355">
    <property type="term" value="P:regulation of DNA-templated transcription"/>
    <property type="evidence" value="ECO:0007669"/>
    <property type="project" value="InterPro"/>
</dbReference>
<dbReference type="SUPFAM" id="SSF46785">
    <property type="entry name" value="Winged helix' DNA-binding domain"/>
    <property type="match status" value="1"/>
</dbReference>
<dbReference type="OrthoDB" id="1853299at2"/>
<feature type="domain" description="HTH crp-type" evidence="4">
    <location>
        <begin position="166"/>
        <end position="215"/>
    </location>
</feature>
<evidence type="ECO:0000313" key="5">
    <source>
        <dbReference type="EMBL" id="OUM21054.1"/>
    </source>
</evidence>
<sequence>MALNVKQEKRLLSSALFAGCDTQSYRPLVQTLSPISILKGQRIGSPPHHASALGFLLDGCLDLCNLNGVLFYTLEAGDFFEIEPMFSQIQTILPWHLRARTNTVVTFLDKNIMLSQFEEDPAFARNYIHIRADYTQNLTRQLDHFTAASPGVALALYLLGNHTQHILKLPDGLAGLARRLNISRATLYRALADLERRQLVSHHEKTVRILDHDGLFAFAYSQSQPQDSLPAE</sequence>
<gene>
    <name evidence="5" type="ORF">CBW42_05585</name>
</gene>
<keyword evidence="6" id="KW-1185">Reference proteome</keyword>
<reference evidence="5 6" key="1">
    <citation type="submission" date="2017-05" db="EMBL/GenBank/DDBJ databases">
        <title>Butyricicoccus porcorum sp. nov. a butyrate-producing bacterium from the swine intestinal tract.</title>
        <authorList>
            <person name="Trachsel J."/>
            <person name="Humphrey S."/>
            <person name="Allen H.K."/>
        </authorList>
    </citation>
    <scope>NUCLEOTIDE SEQUENCE [LARGE SCALE GENOMIC DNA]</scope>
    <source>
        <strain evidence="5">BB10</strain>
    </source>
</reference>
<dbReference type="InterPro" id="IPR012318">
    <property type="entry name" value="HTH_CRP"/>
</dbReference>
<dbReference type="InterPro" id="IPR014710">
    <property type="entry name" value="RmlC-like_jellyroll"/>
</dbReference>